<organism evidence="2 3">
    <name type="scientific">Durusdinium trenchii</name>
    <dbReference type="NCBI Taxonomy" id="1381693"/>
    <lineage>
        <taxon>Eukaryota</taxon>
        <taxon>Sar</taxon>
        <taxon>Alveolata</taxon>
        <taxon>Dinophyceae</taxon>
        <taxon>Suessiales</taxon>
        <taxon>Symbiodiniaceae</taxon>
        <taxon>Durusdinium</taxon>
    </lineage>
</organism>
<dbReference type="EMBL" id="CAXAMN010001237">
    <property type="protein sequence ID" value="CAK8993442.1"/>
    <property type="molecule type" value="Genomic_DNA"/>
</dbReference>
<accession>A0ABP0HUE0</accession>
<feature type="compositionally biased region" description="Acidic residues" evidence="1">
    <location>
        <begin position="185"/>
        <end position="196"/>
    </location>
</feature>
<proteinExistence type="predicted"/>
<reference evidence="2 3" key="1">
    <citation type="submission" date="2024-02" db="EMBL/GenBank/DDBJ databases">
        <authorList>
            <person name="Chen Y."/>
            <person name="Shah S."/>
            <person name="Dougan E. K."/>
            <person name="Thang M."/>
            <person name="Chan C."/>
        </authorList>
    </citation>
    <scope>NUCLEOTIDE SEQUENCE [LARGE SCALE GENOMIC DNA]</scope>
</reference>
<evidence type="ECO:0000313" key="2">
    <source>
        <dbReference type="EMBL" id="CAK8993442.1"/>
    </source>
</evidence>
<sequence>MRDLQPLDDKEGVEKGVEHANKRRVAAWSEHSCEIWVSALSELFVQTTEPGQRGSRRPEEASQCTRRFPSRPISSEARGGESPTSSAALLVQVVDWMHRFVPMLRYGSPALEFHFHRLQIQAKETDAKACCSQRPASTVQRGSSPIPTASFGATVLCLDELGPGHPPNVPNSTGADRAPRSEARGEDEEVKEEEEGAPAANKASEQAEGAGAAPDAGPADVVSDDLERMELEFADGTKHLLNMELYISSHQVMQRILDVDAEKTLSIV</sequence>
<evidence type="ECO:0000256" key="1">
    <source>
        <dbReference type="SAM" id="MobiDB-lite"/>
    </source>
</evidence>
<name>A0ABP0HUE0_9DINO</name>
<comment type="caution">
    <text evidence="2">The sequence shown here is derived from an EMBL/GenBank/DDBJ whole genome shotgun (WGS) entry which is preliminary data.</text>
</comment>
<evidence type="ECO:0000313" key="3">
    <source>
        <dbReference type="Proteomes" id="UP001642484"/>
    </source>
</evidence>
<protein>
    <submittedName>
        <fullName evidence="2">Uncharacterized protein</fullName>
    </submittedName>
</protein>
<keyword evidence="3" id="KW-1185">Reference proteome</keyword>
<dbReference type="Proteomes" id="UP001642484">
    <property type="component" value="Unassembled WGS sequence"/>
</dbReference>
<feature type="region of interest" description="Disordered" evidence="1">
    <location>
        <begin position="162"/>
        <end position="220"/>
    </location>
</feature>
<feature type="compositionally biased region" description="Low complexity" evidence="1">
    <location>
        <begin position="209"/>
        <end position="220"/>
    </location>
</feature>
<gene>
    <name evidence="2" type="ORF">CCMP2556_LOCUS3245</name>
</gene>
<feature type="region of interest" description="Disordered" evidence="1">
    <location>
        <begin position="47"/>
        <end position="84"/>
    </location>
</feature>